<dbReference type="InterPro" id="IPR006355">
    <property type="entry name" value="LHPP/HDHD2"/>
</dbReference>
<accession>A0A9W8BD44</accession>
<comment type="similarity">
    <text evidence="2">Belongs to the HAD-like hydrolase superfamily.</text>
</comment>
<dbReference type="GO" id="GO:0016791">
    <property type="term" value="F:phosphatase activity"/>
    <property type="evidence" value="ECO:0007669"/>
    <property type="project" value="InterPro"/>
</dbReference>
<keyword evidence="4" id="KW-0460">Magnesium</keyword>
<evidence type="ECO:0000256" key="2">
    <source>
        <dbReference type="ARBA" id="ARBA00007958"/>
    </source>
</evidence>
<dbReference type="PANTHER" id="PTHR19288">
    <property type="entry name" value="4-NITROPHENYLPHOSPHATASE-RELATED"/>
    <property type="match status" value="1"/>
</dbReference>
<evidence type="ECO:0000259" key="6">
    <source>
        <dbReference type="PROSITE" id="PS50801"/>
    </source>
</evidence>
<dbReference type="NCBIfam" id="TIGR01458">
    <property type="entry name" value="HAD-SF-IIA-hyp3"/>
    <property type="match status" value="1"/>
</dbReference>
<protein>
    <recommendedName>
        <fullName evidence="5">Haloacid dehalogenase-like hydrolase domain-containing protein 2</fullName>
    </recommendedName>
</protein>
<dbReference type="AlphaFoldDB" id="A0A9W8BD44"/>
<dbReference type="PANTHER" id="PTHR19288:SF46">
    <property type="entry name" value="HALOACID DEHALOGENASE-LIKE HYDROLASE DOMAIN-CONTAINING PROTEIN 2"/>
    <property type="match status" value="1"/>
</dbReference>
<gene>
    <name evidence="7" type="ORF">H4R26_003202</name>
</gene>
<organism evidence="7 8">
    <name type="scientific">Coemansia thaxteri</name>
    <dbReference type="NCBI Taxonomy" id="2663907"/>
    <lineage>
        <taxon>Eukaryota</taxon>
        <taxon>Fungi</taxon>
        <taxon>Fungi incertae sedis</taxon>
        <taxon>Zoopagomycota</taxon>
        <taxon>Kickxellomycotina</taxon>
        <taxon>Kickxellomycetes</taxon>
        <taxon>Kickxellales</taxon>
        <taxon>Kickxellaceae</taxon>
        <taxon>Coemansia</taxon>
    </lineage>
</organism>
<dbReference type="SUPFAM" id="SSF56784">
    <property type="entry name" value="HAD-like"/>
    <property type="match status" value="1"/>
</dbReference>
<dbReference type="Proteomes" id="UP001150907">
    <property type="component" value="Unassembled WGS sequence"/>
</dbReference>
<dbReference type="InterPro" id="IPR036412">
    <property type="entry name" value="HAD-like_sf"/>
</dbReference>
<dbReference type="GO" id="GO:0046872">
    <property type="term" value="F:metal ion binding"/>
    <property type="evidence" value="ECO:0007669"/>
    <property type="project" value="UniProtKB-KW"/>
</dbReference>
<evidence type="ECO:0000256" key="4">
    <source>
        <dbReference type="ARBA" id="ARBA00022842"/>
    </source>
</evidence>
<comment type="cofactor">
    <cofactor evidence="1">
        <name>Mg(2+)</name>
        <dbReference type="ChEBI" id="CHEBI:18420"/>
    </cofactor>
</comment>
<comment type="caution">
    <text evidence="7">The sequence shown here is derived from an EMBL/GenBank/DDBJ whole genome shotgun (WGS) entry which is preliminary data.</text>
</comment>
<feature type="domain" description="STAS" evidence="6">
    <location>
        <begin position="1"/>
        <end position="84"/>
    </location>
</feature>
<dbReference type="OrthoDB" id="426235at2759"/>
<evidence type="ECO:0000313" key="7">
    <source>
        <dbReference type="EMBL" id="KAJ2003203.1"/>
    </source>
</evidence>
<dbReference type="InterPro" id="IPR023214">
    <property type="entry name" value="HAD_sf"/>
</dbReference>
<dbReference type="Gene3D" id="3.40.50.1000">
    <property type="entry name" value="HAD superfamily/HAD-like"/>
    <property type="match status" value="2"/>
</dbReference>
<dbReference type="InterPro" id="IPR002645">
    <property type="entry name" value="STAS_dom"/>
</dbReference>
<name>A0A9W8BD44_9FUNG</name>
<dbReference type="Pfam" id="PF13344">
    <property type="entry name" value="Hydrolase_6"/>
    <property type="match status" value="1"/>
</dbReference>
<dbReference type="GO" id="GO:0005737">
    <property type="term" value="C:cytoplasm"/>
    <property type="evidence" value="ECO:0007669"/>
    <property type="project" value="TreeGrafter"/>
</dbReference>
<dbReference type="Pfam" id="PF13242">
    <property type="entry name" value="Hydrolase_like"/>
    <property type="match status" value="1"/>
</dbReference>
<sequence length="272" mass="29170">MTSRLAGIRGILLDLSGTLHIDNVVTPRATEALQQLRSAGIKVRFVTNSTKTSDERLYAKLTNLGFGLEPSEIFTSLSAAKRLVKERNHRPLLILEDEALEQFADIDQSAPHTAVVIGLAPSKLDYEHMNRAFGALRKGAELVGIHRAKYYASAPNQLSLGPGGFVAALEYATDRQAELVGKPARAFYELALADMGLLESPASVAMVGDDVLADLGGGALDLGLVRILVKTGKYCEGDEAKAEEPVDGVFGTFADFVHAVVLPSQHSRGQKC</sequence>
<evidence type="ECO:0000256" key="5">
    <source>
        <dbReference type="ARBA" id="ARBA00039666"/>
    </source>
</evidence>
<dbReference type="EMBL" id="JANBQF010000239">
    <property type="protein sequence ID" value="KAJ2003203.1"/>
    <property type="molecule type" value="Genomic_DNA"/>
</dbReference>
<proteinExistence type="inferred from homology"/>
<keyword evidence="8" id="KW-1185">Reference proteome</keyword>
<evidence type="ECO:0000256" key="3">
    <source>
        <dbReference type="ARBA" id="ARBA00022723"/>
    </source>
</evidence>
<keyword evidence="3" id="KW-0479">Metal-binding</keyword>
<dbReference type="PROSITE" id="PS50801">
    <property type="entry name" value="STAS"/>
    <property type="match status" value="1"/>
</dbReference>
<evidence type="ECO:0000256" key="1">
    <source>
        <dbReference type="ARBA" id="ARBA00001946"/>
    </source>
</evidence>
<evidence type="ECO:0000313" key="8">
    <source>
        <dbReference type="Proteomes" id="UP001150907"/>
    </source>
</evidence>
<dbReference type="InterPro" id="IPR006357">
    <property type="entry name" value="HAD-SF_hydro_IIA"/>
</dbReference>
<reference evidence="7" key="1">
    <citation type="submission" date="2022-07" db="EMBL/GenBank/DDBJ databases">
        <title>Phylogenomic reconstructions and comparative analyses of Kickxellomycotina fungi.</title>
        <authorList>
            <person name="Reynolds N.K."/>
            <person name="Stajich J.E."/>
            <person name="Barry K."/>
            <person name="Grigoriev I.V."/>
            <person name="Crous P."/>
            <person name="Smith M.E."/>
        </authorList>
    </citation>
    <scope>NUCLEOTIDE SEQUENCE</scope>
    <source>
        <strain evidence="7">IMI 214461</strain>
    </source>
</reference>